<gene>
    <name evidence="1" type="ORF">ACTOB_001342</name>
</gene>
<proteinExistence type="predicted"/>
<sequence>MKLFRRRPALPAGSRPPLEAEERVIAWCPCEQGGVVVATNRGIWLPAAADRLGWHEIHKAAWSGRELRITPAEVAEERDGYAVLVDGPVAAFLLLEPGEVPDQVRSRVTRSVAYTTHHELERGAVRVVGRRVTGQDGLSWAVRYDSGTPVDQPEVVRMTDELVGAARNSVAPPP</sequence>
<dbReference type="RefSeq" id="WP_284919184.1">
    <property type="nucleotide sequence ID" value="NZ_CP126980.1"/>
</dbReference>
<dbReference type="Proteomes" id="UP001240150">
    <property type="component" value="Chromosome"/>
</dbReference>
<evidence type="ECO:0000313" key="1">
    <source>
        <dbReference type="EMBL" id="WIM97790.1"/>
    </source>
</evidence>
<evidence type="ECO:0000313" key="2">
    <source>
        <dbReference type="Proteomes" id="UP001240150"/>
    </source>
</evidence>
<name>A0ABY8WLR6_9ACTN</name>
<accession>A0ABY8WLR6</accession>
<keyword evidence="2" id="KW-1185">Reference proteome</keyword>
<protein>
    <submittedName>
        <fullName evidence="1">Uncharacterized protein</fullName>
    </submittedName>
</protein>
<reference evidence="1 2" key="1">
    <citation type="submission" date="2023-06" db="EMBL/GenBank/DDBJ databases">
        <authorList>
            <person name="Yushchuk O."/>
            <person name="Binda E."/>
            <person name="Ruckert-Reed C."/>
            <person name="Fedorenko V."/>
            <person name="Kalinowski J."/>
            <person name="Marinelli F."/>
        </authorList>
    </citation>
    <scope>NUCLEOTIDE SEQUENCE [LARGE SCALE GENOMIC DNA]</scope>
    <source>
        <strain evidence="1 2">NRRL 3884</strain>
    </source>
</reference>
<dbReference type="EMBL" id="CP126980">
    <property type="protein sequence ID" value="WIM97790.1"/>
    <property type="molecule type" value="Genomic_DNA"/>
</dbReference>
<organism evidence="1 2">
    <name type="scientific">Actinoplanes oblitus</name>
    <dbReference type="NCBI Taxonomy" id="3040509"/>
    <lineage>
        <taxon>Bacteria</taxon>
        <taxon>Bacillati</taxon>
        <taxon>Actinomycetota</taxon>
        <taxon>Actinomycetes</taxon>
        <taxon>Micromonosporales</taxon>
        <taxon>Micromonosporaceae</taxon>
        <taxon>Actinoplanes</taxon>
    </lineage>
</organism>